<evidence type="ECO:0000313" key="2">
    <source>
        <dbReference type="Proteomes" id="UP000011518"/>
    </source>
</evidence>
<reference evidence="2" key="1">
    <citation type="submission" date="2012-07" db="EMBL/GenBank/DDBJ databases">
        <title>Genome of the Chinese tree shrew, a rising model animal genetically related to primates.</title>
        <authorList>
            <person name="Zhang G."/>
            <person name="Fan Y."/>
            <person name="Yao Y."/>
            <person name="Huang Z."/>
        </authorList>
    </citation>
    <scope>NUCLEOTIDE SEQUENCE [LARGE SCALE GENOMIC DNA]</scope>
</reference>
<name>L9LCN2_TUPCH</name>
<dbReference type="Proteomes" id="UP000011518">
    <property type="component" value="Unassembled WGS sequence"/>
</dbReference>
<keyword evidence="2" id="KW-1185">Reference proteome</keyword>
<sequence>MPALTQPDCPDTLGLRSAQRHRLLATVPADALTGVPSPSCQVTEQLLEPPQPSLPELQLGLGPRVEGYVWTQYSEVLMCHGGLRTSSTKELLPTYPATARVQGRNLLRAHRPLLGQEPSDRPLQSALTLERQRICHWCHYGDTQVFRRTMPCFSALLRGRGVQSGPTGRQMAFCACFPVCKVRRSTVEAPHSGVDVRSDTRSAALTAARPRADQLRAAASPGGLCVSTRGASVSGACGGSPHVLLWPRPPAPVARGGQPGPAAMELAQNYPRPQRRSRVPLHERTHKRKACPLAGVVRSVSENRGLHFGQVLAPAPSPPGLRGEAHRMGSNITLKSEPHQGLTTGRVGVCQGQAATC</sequence>
<gene>
    <name evidence="1" type="ORF">TREES_T100010397</name>
</gene>
<proteinExistence type="predicted"/>
<reference evidence="2" key="2">
    <citation type="journal article" date="2013" name="Nat. Commun.">
        <title>Genome of the Chinese tree shrew.</title>
        <authorList>
            <person name="Fan Y."/>
            <person name="Huang Z.Y."/>
            <person name="Cao C.C."/>
            <person name="Chen C.S."/>
            <person name="Chen Y.X."/>
            <person name="Fan D.D."/>
            <person name="He J."/>
            <person name="Hou H.L."/>
            <person name="Hu L."/>
            <person name="Hu X.T."/>
            <person name="Jiang X.T."/>
            <person name="Lai R."/>
            <person name="Lang Y.S."/>
            <person name="Liang B."/>
            <person name="Liao S.G."/>
            <person name="Mu D."/>
            <person name="Ma Y.Y."/>
            <person name="Niu Y.Y."/>
            <person name="Sun X.Q."/>
            <person name="Xia J.Q."/>
            <person name="Xiao J."/>
            <person name="Xiong Z.Q."/>
            <person name="Xu L."/>
            <person name="Yang L."/>
            <person name="Zhang Y."/>
            <person name="Zhao W."/>
            <person name="Zhao X.D."/>
            <person name="Zheng Y.T."/>
            <person name="Zhou J.M."/>
            <person name="Zhu Y.B."/>
            <person name="Zhang G.J."/>
            <person name="Wang J."/>
            <person name="Yao Y.G."/>
        </authorList>
    </citation>
    <scope>NUCLEOTIDE SEQUENCE [LARGE SCALE GENOMIC DNA]</scope>
</reference>
<organism evidence="1 2">
    <name type="scientific">Tupaia chinensis</name>
    <name type="common">Chinese tree shrew</name>
    <name type="synonym">Tupaia belangeri chinensis</name>
    <dbReference type="NCBI Taxonomy" id="246437"/>
    <lineage>
        <taxon>Eukaryota</taxon>
        <taxon>Metazoa</taxon>
        <taxon>Chordata</taxon>
        <taxon>Craniata</taxon>
        <taxon>Vertebrata</taxon>
        <taxon>Euteleostomi</taxon>
        <taxon>Mammalia</taxon>
        <taxon>Eutheria</taxon>
        <taxon>Euarchontoglires</taxon>
        <taxon>Scandentia</taxon>
        <taxon>Tupaiidae</taxon>
        <taxon>Tupaia</taxon>
    </lineage>
</organism>
<dbReference type="InParanoid" id="L9LCN2"/>
<accession>L9LCN2</accession>
<dbReference type="EMBL" id="KB320397">
    <property type="protein sequence ID" value="ELW72673.1"/>
    <property type="molecule type" value="Genomic_DNA"/>
</dbReference>
<dbReference type="AlphaFoldDB" id="L9LCN2"/>
<protein>
    <submittedName>
        <fullName evidence="1">Uncharacterized protein</fullName>
    </submittedName>
</protein>
<evidence type="ECO:0000313" key="1">
    <source>
        <dbReference type="EMBL" id="ELW72673.1"/>
    </source>
</evidence>